<dbReference type="PANTHER" id="PTHR34300">
    <property type="entry name" value="QUEUOSINE PRECURSOR TRANSPORTER-RELATED"/>
    <property type="match status" value="1"/>
</dbReference>
<dbReference type="HAMAP" id="MF_02088">
    <property type="entry name" value="Q_prec_transport"/>
    <property type="match status" value="1"/>
</dbReference>
<comment type="function">
    <text evidence="1">Involved in the import of queuosine (Q) precursors, required for Q precursor salvage.</text>
</comment>
<dbReference type="GO" id="GO:0005886">
    <property type="term" value="C:plasma membrane"/>
    <property type="evidence" value="ECO:0007669"/>
    <property type="project" value="UniProtKB-SubCell"/>
</dbReference>
<dbReference type="PANTHER" id="PTHR34300:SF2">
    <property type="entry name" value="QUEUOSINE PRECURSOR TRANSPORTER-RELATED"/>
    <property type="match status" value="1"/>
</dbReference>
<comment type="caution">
    <text evidence="2">The sequence shown here is derived from an EMBL/GenBank/DDBJ whole genome shotgun (WGS) entry which is preliminary data.</text>
</comment>
<keyword evidence="1" id="KW-0472">Membrane</keyword>
<dbReference type="RefSeq" id="WP_103686108.1">
    <property type="nucleotide sequence ID" value="NZ_PQGG01000044.1"/>
</dbReference>
<feature type="transmembrane region" description="Helical" evidence="1">
    <location>
        <begin position="186"/>
        <end position="213"/>
    </location>
</feature>
<dbReference type="Proteomes" id="UP000237222">
    <property type="component" value="Unassembled WGS sequence"/>
</dbReference>
<feature type="transmembrane region" description="Helical" evidence="1">
    <location>
        <begin position="153"/>
        <end position="174"/>
    </location>
</feature>
<dbReference type="EMBL" id="PQGG01000044">
    <property type="protein sequence ID" value="POP51144.1"/>
    <property type="molecule type" value="Genomic_DNA"/>
</dbReference>
<gene>
    <name evidence="2" type="ORF">C0068_18945</name>
</gene>
<feature type="transmembrane region" description="Helical" evidence="1">
    <location>
        <begin position="57"/>
        <end position="78"/>
    </location>
</feature>
<dbReference type="InterPro" id="IPR003744">
    <property type="entry name" value="YhhQ"/>
</dbReference>
<proteinExistence type="inferred from homology"/>
<dbReference type="NCBIfam" id="TIGR00697">
    <property type="entry name" value="queuosine precursor transporter"/>
    <property type="match status" value="1"/>
</dbReference>
<name>A0A2S4HAY6_9GAMM</name>
<evidence type="ECO:0000313" key="2">
    <source>
        <dbReference type="EMBL" id="POP51144.1"/>
    </source>
</evidence>
<protein>
    <recommendedName>
        <fullName evidence="1">Probable queuosine precursor transporter</fullName>
        <shortName evidence="1">Q precursor transporter</shortName>
    </recommendedName>
</protein>
<keyword evidence="1" id="KW-0812">Transmembrane</keyword>
<sequence>MQHNVLENKATRLFIMLGGFFVANAILAELIGVKIFSLERSVDIAPLNFSLFGISELSFNLTTGVLLWPFVFVLTDLINEYYGKRGVRLLSYLTAGLIVYAFAMVFVGIHLAPADFWPQSHISPDLTPDEQALLRSQVGDYDAAFRLVFGQGLWIILGSLVAFLVGQIIDISVFQRVKKITGEGMIWLRATGSTLVSQFIDSFVVLFIAFYIGADWSLQLVLAIGVVNYIYKFLMAVLMTPLLYAVHFLIESYLGSDTASAMKHKALQN</sequence>
<dbReference type="AlphaFoldDB" id="A0A2S4HAY6"/>
<dbReference type="OrthoDB" id="9805479at2"/>
<comment type="similarity">
    <text evidence="1">Belongs to the vitamin uptake transporter (VUT/ECF) (TC 2.A.88) family. Q precursor transporter subfamily.</text>
</comment>
<feature type="transmembrane region" description="Helical" evidence="1">
    <location>
        <begin position="90"/>
        <end position="112"/>
    </location>
</feature>
<accession>A0A2S4HAY6</accession>
<keyword evidence="1" id="KW-0997">Cell inner membrane</keyword>
<keyword evidence="1" id="KW-0813">Transport</keyword>
<dbReference type="GO" id="GO:0022857">
    <property type="term" value="F:transmembrane transporter activity"/>
    <property type="evidence" value="ECO:0007669"/>
    <property type="project" value="UniProtKB-UniRule"/>
</dbReference>
<keyword evidence="1" id="KW-1133">Transmembrane helix</keyword>
<feature type="transmembrane region" description="Helical" evidence="1">
    <location>
        <begin position="12"/>
        <end position="37"/>
    </location>
</feature>
<organism evidence="2 3">
    <name type="scientific">Zhongshania marina</name>
    <dbReference type="NCBI Taxonomy" id="2304603"/>
    <lineage>
        <taxon>Bacteria</taxon>
        <taxon>Pseudomonadati</taxon>
        <taxon>Pseudomonadota</taxon>
        <taxon>Gammaproteobacteria</taxon>
        <taxon>Cellvibrionales</taxon>
        <taxon>Spongiibacteraceae</taxon>
        <taxon>Zhongshania</taxon>
    </lineage>
</organism>
<reference evidence="2" key="1">
    <citation type="submission" date="2018-01" db="EMBL/GenBank/DDBJ databases">
        <authorList>
            <person name="Yu X.-D."/>
        </authorList>
    </citation>
    <scope>NUCLEOTIDE SEQUENCE</scope>
    <source>
        <strain evidence="2">ZX-21</strain>
    </source>
</reference>
<feature type="transmembrane region" description="Helical" evidence="1">
    <location>
        <begin position="233"/>
        <end position="254"/>
    </location>
</feature>
<comment type="subcellular location">
    <subcellularLocation>
        <location evidence="1">Cell inner membrane</location>
        <topology evidence="1">Multi-pass membrane protein</topology>
    </subcellularLocation>
</comment>
<dbReference type="Pfam" id="PF02592">
    <property type="entry name" value="Vut_1"/>
    <property type="match status" value="1"/>
</dbReference>
<evidence type="ECO:0000313" key="3">
    <source>
        <dbReference type="Proteomes" id="UP000237222"/>
    </source>
</evidence>
<evidence type="ECO:0000256" key="1">
    <source>
        <dbReference type="HAMAP-Rule" id="MF_02088"/>
    </source>
</evidence>
<keyword evidence="1" id="KW-1003">Cell membrane</keyword>